<dbReference type="AlphaFoldDB" id="A0A2P6NML9"/>
<dbReference type="EMBL" id="MDYQ01000049">
    <property type="protein sequence ID" value="PRP85179.1"/>
    <property type="molecule type" value="Genomic_DNA"/>
</dbReference>
<keyword evidence="3" id="KW-1185">Reference proteome</keyword>
<dbReference type="Proteomes" id="UP000241769">
    <property type="component" value="Unassembled WGS sequence"/>
</dbReference>
<sequence length="109" mass="12283">MTSLAVQEFLVLEEFGKTVTPITFTNAAQPNRSQKHLIIIHIMPSGSWIAGHAQVKVQDRQRPFTADDLLMEEMKKLTQDLVPTPISWKKCVPKAKSLPRMRTDTAALN</sequence>
<evidence type="ECO:0000313" key="3">
    <source>
        <dbReference type="Proteomes" id="UP000241769"/>
    </source>
</evidence>
<proteinExistence type="predicted"/>
<organism evidence="2 3">
    <name type="scientific">Planoprotostelium fungivorum</name>
    <dbReference type="NCBI Taxonomy" id="1890364"/>
    <lineage>
        <taxon>Eukaryota</taxon>
        <taxon>Amoebozoa</taxon>
        <taxon>Evosea</taxon>
        <taxon>Variosea</taxon>
        <taxon>Cavosteliida</taxon>
        <taxon>Cavosteliaceae</taxon>
        <taxon>Planoprotostelium</taxon>
    </lineage>
</organism>
<gene>
    <name evidence="2" type="ORF">PROFUN_07126</name>
    <name evidence="1" type="ORF">PROFUN_15138</name>
</gene>
<dbReference type="EMBL" id="MDYQ01000324">
    <property type="protein sequence ID" value="PRP76478.1"/>
    <property type="molecule type" value="Genomic_DNA"/>
</dbReference>
<reference evidence="2 3" key="1">
    <citation type="journal article" date="2018" name="Genome Biol. Evol.">
        <title>Multiple Roots of Fruiting Body Formation in Amoebozoa.</title>
        <authorList>
            <person name="Hillmann F."/>
            <person name="Forbes G."/>
            <person name="Novohradska S."/>
            <person name="Ferling I."/>
            <person name="Riege K."/>
            <person name="Groth M."/>
            <person name="Westermann M."/>
            <person name="Marz M."/>
            <person name="Spaller T."/>
            <person name="Winckler T."/>
            <person name="Schaap P."/>
            <person name="Glockner G."/>
        </authorList>
    </citation>
    <scope>NUCLEOTIDE SEQUENCE [LARGE SCALE GENOMIC DNA]</scope>
    <source>
        <strain evidence="2 3">Jena</strain>
    </source>
</reference>
<accession>A0A2P6NML9</accession>
<comment type="caution">
    <text evidence="2">The sequence shown here is derived from an EMBL/GenBank/DDBJ whole genome shotgun (WGS) entry which is preliminary data.</text>
</comment>
<evidence type="ECO:0000313" key="2">
    <source>
        <dbReference type="EMBL" id="PRP85179.1"/>
    </source>
</evidence>
<evidence type="ECO:0000313" key="1">
    <source>
        <dbReference type="EMBL" id="PRP76478.1"/>
    </source>
</evidence>
<protein>
    <submittedName>
        <fullName evidence="2">Uncharacterized protein</fullName>
    </submittedName>
</protein>
<dbReference type="InParanoid" id="A0A2P6NML9"/>
<name>A0A2P6NML9_9EUKA</name>